<protein>
    <submittedName>
        <fullName evidence="2">Uncharacterized protein</fullName>
    </submittedName>
</protein>
<proteinExistence type="predicted"/>
<feature type="region of interest" description="Disordered" evidence="1">
    <location>
        <begin position="1"/>
        <end position="22"/>
    </location>
</feature>
<sequence length="132" mass="15243">MPPVYFKRGSSAPRQRRSNHTTPAQHMTYFEQVFAELRRHPEKIAIVRYNIAQFQAQPYLKKGLHTAIDRLLLVFEDDNDIELLYRQVMSDDNIALRVRRYPLIFKGIIKINADSVADSVAGSNVDADLIKD</sequence>
<evidence type="ECO:0000256" key="1">
    <source>
        <dbReference type="SAM" id="MobiDB-lite"/>
    </source>
</evidence>
<dbReference type="RefSeq" id="WP_124011870.1">
    <property type="nucleotide sequence ID" value="NZ_CP034073.1"/>
</dbReference>
<gene>
    <name evidence="2" type="ORF">EGC80_19830</name>
</gene>
<keyword evidence="3" id="KW-1185">Reference proteome</keyword>
<dbReference type="Proteomes" id="UP000273778">
    <property type="component" value="Chromosome"/>
</dbReference>
<evidence type="ECO:0000313" key="2">
    <source>
        <dbReference type="EMBL" id="AZG36891.1"/>
    </source>
</evidence>
<organism evidence="2 3">
    <name type="scientific">Shewanella psychromarinicola</name>
    <dbReference type="NCBI Taxonomy" id="2487742"/>
    <lineage>
        <taxon>Bacteria</taxon>
        <taxon>Pseudomonadati</taxon>
        <taxon>Pseudomonadota</taxon>
        <taxon>Gammaproteobacteria</taxon>
        <taxon>Alteromonadales</taxon>
        <taxon>Shewanellaceae</taxon>
        <taxon>Shewanella</taxon>
    </lineage>
</organism>
<dbReference type="EMBL" id="CP034073">
    <property type="protein sequence ID" value="AZG36891.1"/>
    <property type="molecule type" value="Genomic_DNA"/>
</dbReference>
<accession>A0ABM7C3E5</accession>
<evidence type="ECO:0000313" key="3">
    <source>
        <dbReference type="Proteomes" id="UP000273778"/>
    </source>
</evidence>
<reference evidence="2 3" key="1">
    <citation type="submission" date="2018-11" db="EMBL/GenBank/DDBJ databases">
        <title>Shewanella sp. M2.</title>
        <authorList>
            <person name="Hwang Y.J."/>
            <person name="Hwang C.Y."/>
        </authorList>
    </citation>
    <scope>NUCLEOTIDE SEQUENCE [LARGE SCALE GENOMIC DNA]</scope>
    <source>
        <strain evidence="2 3">M2</strain>
    </source>
</reference>
<name>A0ABM7C3E5_9GAMM</name>